<dbReference type="PANTHER" id="PTHR43569">
    <property type="entry name" value="AMIDOHYDROLASE"/>
    <property type="match status" value="1"/>
</dbReference>
<comment type="similarity">
    <text evidence="1">Belongs to the metallo-dependent hydrolases superfamily.</text>
</comment>
<dbReference type="PANTHER" id="PTHR43569:SF2">
    <property type="entry name" value="AMIDOHYDROLASE-RELATED DOMAIN-CONTAINING PROTEIN"/>
    <property type="match status" value="1"/>
</dbReference>
<protein>
    <submittedName>
        <fullName evidence="3">Putative TIM-barrel fold metal-dependent hydrolase</fullName>
    </submittedName>
</protein>
<gene>
    <name evidence="3" type="ORF">FB382_003180</name>
</gene>
<dbReference type="GO" id="GO:0016787">
    <property type="term" value="F:hydrolase activity"/>
    <property type="evidence" value="ECO:0007669"/>
    <property type="project" value="UniProtKB-KW"/>
</dbReference>
<evidence type="ECO:0000256" key="1">
    <source>
        <dbReference type="ARBA" id="ARBA00038310"/>
    </source>
</evidence>
<name>A0A7W3J290_9ACTN</name>
<dbReference type="InterPro" id="IPR006680">
    <property type="entry name" value="Amidohydro-rel"/>
</dbReference>
<dbReference type="Pfam" id="PF04909">
    <property type="entry name" value="Amidohydro_2"/>
    <property type="match status" value="1"/>
</dbReference>
<sequence length="354" mass="37581">MNPVLPATIIDSHVHLWDPLNGAPDSGGAAELYQDDPETALRAFAEHTPLQHRAIVLAPETMFGAYLPANLTLDSIVPGEPAFSPVTGLIHVQSGRAWADPVAETAWLSTLPEQSSGAGVVGIVALADPRSPDVPDLLDRHAEASGRLRGIRLMTTWHPDPGVVSAAEAPGTLSSAKFLNGFAAVAERGLSFDTWVYSHQIEDVVRLAREYPQTTVILDHLATPVGAFGPFGQGTGSTTQRRAQILAQWREGMAEAAAEPNVVAKASGIAFPALGFNAHQDLSALQDLVGPLVEEALQQFGDDRVMFGSNYPIDRPVASYVDLVRIVADVAAARDRAAVEKVFSSNAFRVYGGG</sequence>
<dbReference type="SUPFAM" id="SSF51556">
    <property type="entry name" value="Metallo-dependent hydrolases"/>
    <property type="match status" value="1"/>
</dbReference>
<dbReference type="InterPro" id="IPR032466">
    <property type="entry name" value="Metal_Hydrolase"/>
</dbReference>
<evidence type="ECO:0000313" key="4">
    <source>
        <dbReference type="Proteomes" id="UP000580910"/>
    </source>
</evidence>
<dbReference type="AlphaFoldDB" id="A0A7W3J290"/>
<keyword evidence="4" id="KW-1185">Reference proteome</keyword>
<evidence type="ECO:0000259" key="2">
    <source>
        <dbReference type="Pfam" id="PF04909"/>
    </source>
</evidence>
<dbReference type="RefSeq" id="WP_182540734.1">
    <property type="nucleotide sequence ID" value="NZ_JACGXA010000001.1"/>
</dbReference>
<keyword evidence="3" id="KW-0378">Hydrolase</keyword>
<accession>A0A7W3J290</accession>
<reference evidence="3 4" key="1">
    <citation type="submission" date="2020-07" db="EMBL/GenBank/DDBJ databases">
        <title>Sequencing the genomes of 1000 actinobacteria strains.</title>
        <authorList>
            <person name="Klenk H.-P."/>
        </authorList>
    </citation>
    <scope>NUCLEOTIDE SEQUENCE [LARGE SCALE GENOMIC DNA]</scope>
    <source>
        <strain evidence="3 4">DSM 21349</strain>
    </source>
</reference>
<evidence type="ECO:0000313" key="3">
    <source>
        <dbReference type="EMBL" id="MBA8804889.1"/>
    </source>
</evidence>
<dbReference type="InterPro" id="IPR052350">
    <property type="entry name" value="Metallo-dep_Lactonases"/>
</dbReference>
<proteinExistence type="inferred from homology"/>
<comment type="caution">
    <text evidence="3">The sequence shown here is derived from an EMBL/GenBank/DDBJ whole genome shotgun (WGS) entry which is preliminary data.</text>
</comment>
<dbReference type="Gene3D" id="3.20.20.140">
    <property type="entry name" value="Metal-dependent hydrolases"/>
    <property type="match status" value="1"/>
</dbReference>
<organism evidence="3 4">
    <name type="scientific">Nocardioides ginsengisegetis</name>
    <dbReference type="NCBI Taxonomy" id="661491"/>
    <lineage>
        <taxon>Bacteria</taxon>
        <taxon>Bacillati</taxon>
        <taxon>Actinomycetota</taxon>
        <taxon>Actinomycetes</taxon>
        <taxon>Propionibacteriales</taxon>
        <taxon>Nocardioidaceae</taxon>
        <taxon>Nocardioides</taxon>
    </lineage>
</organism>
<feature type="domain" description="Amidohydrolase-related" evidence="2">
    <location>
        <begin position="118"/>
        <end position="352"/>
    </location>
</feature>
<dbReference type="EMBL" id="JACGXA010000001">
    <property type="protein sequence ID" value="MBA8804889.1"/>
    <property type="molecule type" value="Genomic_DNA"/>
</dbReference>
<dbReference type="Proteomes" id="UP000580910">
    <property type="component" value="Unassembled WGS sequence"/>
</dbReference>